<dbReference type="Proteomes" id="UP001238088">
    <property type="component" value="Unassembled WGS sequence"/>
</dbReference>
<feature type="transmembrane region" description="Helical" evidence="1">
    <location>
        <begin position="126"/>
        <end position="145"/>
    </location>
</feature>
<keyword evidence="1" id="KW-0812">Transmembrane</keyword>
<feature type="transmembrane region" description="Helical" evidence="1">
    <location>
        <begin position="38"/>
        <end position="57"/>
    </location>
</feature>
<comment type="caution">
    <text evidence="2">The sequence shown here is derived from an EMBL/GenBank/DDBJ whole genome shotgun (WGS) entry which is preliminary data.</text>
</comment>
<evidence type="ECO:0000313" key="2">
    <source>
        <dbReference type="EMBL" id="MDQ0270964.1"/>
    </source>
</evidence>
<keyword evidence="1" id="KW-0472">Membrane</keyword>
<protein>
    <submittedName>
        <fullName evidence="2">Vacuolar-type H+-ATPase subunit I/STV1</fullName>
    </submittedName>
</protein>
<accession>A0ABU0AJB2</accession>
<evidence type="ECO:0000256" key="1">
    <source>
        <dbReference type="SAM" id="Phobius"/>
    </source>
</evidence>
<dbReference type="EMBL" id="JAUSUB010000011">
    <property type="protein sequence ID" value="MDQ0270964.1"/>
    <property type="molecule type" value="Genomic_DNA"/>
</dbReference>
<gene>
    <name evidence="2" type="ORF">J2S17_002850</name>
</gene>
<sequence>MSEILLVTHILFGTICLLTGFFAILFKKRKGKHTISGEIYHFSYFLIFFTSVVMAIINWNESAYLFYIAIFSYSLALIGYLARKFKWKKWLYTHIVGMLGSYIGVITAVLVVNQSKIPILQDLPPLLVWFLPTIIGSPLITKTVAKYITKSKKTLST</sequence>
<feature type="transmembrane region" description="Helical" evidence="1">
    <location>
        <begin position="63"/>
        <end position="82"/>
    </location>
</feature>
<keyword evidence="1" id="KW-1133">Transmembrane helix</keyword>
<feature type="transmembrane region" description="Helical" evidence="1">
    <location>
        <begin position="94"/>
        <end position="114"/>
    </location>
</feature>
<reference evidence="2 3" key="1">
    <citation type="submission" date="2023-07" db="EMBL/GenBank/DDBJ databases">
        <title>Genomic Encyclopedia of Type Strains, Phase IV (KMG-IV): sequencing the most valuable type-strain genomes for metagenomic binning, comparative biology and taxonomic classification.</title>
        <authorList>
            <person name="Goeker M."/>
        </authorList>
    </citation>
    <scope>NUCLEOTIDE SEQUENCE [LARGE SCALE GENOMIC DNA]</scope>
    <source>
        <strain evidence="2 3">DSM 23494</strain>
    </source>
</reference>
<proteinExistence type="predicted"/>
<keyword evidence="3" id="KW-1185">Reference proteome</keyword>
<organism evidence="2 3">
    <name type="scientific">Cytobacillus purgationiresistens</name>
    <dbReference type="NCBI Taxonomy" id="863449"/>
    <lineage>
        <taxon>Bacteria</taxon>
        <taxon>Bacillati</taxon>
        <taxon>Bacillota</taxon>
        <taxon>Bacilli</taxon>
        <taxon>Bacillales</taxon>
        <taxon>Bacillaceae</taxon>
        <taxon>Cytobacillus</taxon>
    </lineage>
</organism>
<dbReference type="RefSeq" id="WP_307475798.1">
    <property type="nucleotide sequence ID" value="NZ_JAUSUB010000011.1"/>
</dbReference>
<feature type="transmembrane region" description="Helical" evidence="1">
    <location>
        <begin position="6"/>
        <end position="26"/>
    </location>
</feature>
<evidence type="ECO:0000313" key="3">
    <source>
        <dbReference type="Proteomes" id="UP001238088"/>
    </source>
</evidence>
<name>A0ABU0AJB2_9BACI</name>